<dbReference type="HOGENOM" id="CLU_2180541_0_0_6"/>
<evidence type="ECO:0008006" key="3">
    <source>
        <dbReference type="Google" id="ProtNLM"/>
    </source>
</evidence>
<evidence type="ECO:0000313" key="2">
    <source>
        <dbReference type="Proteomes" id="UP000032430"/>
    </source>
</evidence>
<proteinExistence type="predicted"/>
<dbReference type="KEGG" id="lfa:LFA_2282"/>
<dbReference type="RefSeq" id="WP_231865835.1">
    <property type="nucleotide sequence ID" value="NZ_LN614827.1"/>
</dbReference>
<dbReference type="EMBL" id="LN614827">
    <property type="protein sequence ID" value="CEG57656.1"/>
    <property type="molecule type" value="Genomic_DNA"/>
</dbReference>
<reference evidence="2" key="1">
    <citation type="submission" date="2014-09" db="EMBL/GenBank/DDBJ databases">
        <authorList>
            <person name="Gomez-Valero L."/>
        </authorList>
    </citation>
    <scope>NUCLEOTIDE SEQUENCE [LARGE SCALE GENOMIC DNA]</scope>
    <source>
        <strain evidence="2">ATCC700992</strain>
    </source>
</reference>
<name>A0A098G6P5_9GAMM</name>
<organism evidence="1 2">
    <name type="scientific">Legionella fallonii LLAP-10</name>
    <dbReference type="NCBI Taxonomy" id="1212491"/>
    <lineage>
        <taxon>Bacteria</taxon>
        <taxon>Pseudomonadati</taxon>
        <taxon>Pseudomonadota</taxon>
        <taxon>Gammaproteobacteria</taxon>
        <taxon>Legionellales</taxon>
        <taxon>Legionellaceae</taxon>
        <taxon>Legionella</taxon>
    </lineage>
</organism>
<keyword evidence="2" id="KW-1185">Reference proteome</keyword>
<dbReference type="AlphaFoldDB" id="A0A098G6P5"/>
<gene>
    <name evidence="1" type="ORF">LFA_2282</name>
</gene>
<sequence>MARITVTLPDNLHEQVLKIAGKENDSLSYTTTRLVEIGLMVMSSKAENKDEKKASDIEEYCQKLIIQINGIVKEIAVDKFNFDNDKIAQITNDTLSKFNKVKGIQQESL</sequence>
<accession>A0A098G6P5</accession>
<dbReference type="Proteomes" id="UP000032430">
    <property type="component" value="Chromosome I"/>
</dbReference>
<evidence type="ECO:0000313" key="1">
    <source>
        <dbReference type="EMBL" id="CEG57656.1"/>
    </source>
</evidence>
<protein>
    <recommendedName>
        <fullName evidence="3">CopG-like ribbon-helix-helix domain-containing protein</fullName>
    </recommendedName>
</protein>